<proteinExistence type="predicted"/>
<dbReference type="GO" id="GO:0003676">
    <property type="term" value="F:nucleic acid binding"/>
    <property type="evidence" value="ECO:0007669"/>
    <property type="project" value="InterPro"/>
</dbReference>
<dbReference type="Gene3D" id="3.30.420.10">
    <property type="entry name" value="Ribonuclease H-like superfamily/Ribonuclease H"/>
    <property type="match status" value="1"/>
</dbReference>
<dbReference type="Proteomes" id="UP001314205">
    <property type="component" value="Unassembled WGS sequence"/>
</dbReference>
<dbReference type="EMBL" id="CAVLGL010000090">
    <property type="protein sequence ID" value="CAK1594710.1"/>
    <property type="molecule type" value="Genomic_DNA"/>
</dbReference>
<accession>A0AAV1LGV6</accession>
<name>A0AAV1LGV6_9NEOP</name>
<dbReference type="AlphaFoldDB" id="A0AAV1LGV6"/>
<evidence type="ECO:0000313" key="1">
    <source>
        <dbReference type="EMBL" id="CAK1594710.1"/>
    </source>
</evidence>
<reference evidence="1 2" key="1">
    <citation type="submission" date="2023-11" db="EMBL/GenBank/DDBJ databases">
        <authorList>
            <person name="Hedman E."/>
            <person name="Englund M."/>
            <person name="Stromberg M."/>
            <person name="Nyberg Akerstrom W."/>
            <person name="Nylinder S."/>
            <person name="Jareborg N."/>
            <person name="Kallberg Y."/>
            <person name="Kronander E."/>
        </authorList>
    </citation>
    <scope>NUCLEOTIDE SEQUENCE [LARGE SCALE GENOMIC DNA]</scope>
</reference>
<organism evidence="1 2">
    <name type="scientific">Parnassius mnemosyne</name>
    <name type="common">clouded apollo</name>
    <dbReference type="NCBI Taxonomy" id="213953"/>
    <lineage>
        <taxon>Eukaryota</taxon>
        <taxon>Metazoa</taxon>
        <taxon>Ecdysozoa</taxon>
        <taxon>Arthropoda</taxon>
        <taxon>Hexapoda</taxon>
        <taxon>Insecta</taxon>
        <taxon>Pterygota</taxon>
        <taxon>Neoptera</taxon>
        <taxon>Endopterygota</taxon>
        <taxon>Lepidoptera</taxon>
        <taxon>Glossata</taxon>
        <taxon>Ditrysia</taxon>
        <taxon>Papilionoidea</taxon>
        <taxon>Papilionidae</taxon>
        <taxon>Parnassiinae</taxon>
        <taxon>Parnassini</taxon>
        <taxon>Parnassius</taxon>
        <taxon>Driopa</taxon>
    </lineage>
</organism>
<dbReference type="PANTHER" id="PTHR33939">
    <property type="entry name" value="PROTEIN CBG22215"/>
    <property type="match status" value="1"/>
</dbReference>
<protein>
    <recommendedName>
        <fullName evidence="3">Transposase</fullName>
    </recommendedName>
</protein>
<keyword evidence="2" id="KW-1185">Reference proteome</keyword>
<evidence type="ECO:0008006" key="3">
    <source>
        <dbReference type="Google" id="ProtNLM"/>
    </source>
</evidence>
<sequence>MGNAPYHSLQKDKAPTSSSRKLELISWLQSKGIEANKNMLKPELVRLVKENKSRKSTYILDEITEQHGHTVLRLPPYHCHYNAIERIWAYFKGSFSCHYT</sequence>
<evidence type="ECO:0000313" key="2">
    <source>
        <dbReference type="Proteomes" id="UP001314205"/>
    </source>
</evidence>
<dbReference type="PANTHER" id="PTHR33939:SF1">
    <property type="entry name" value="DUF4371 DOMAIN-CONTAINING PROTEIN"/>
    <property type="match status" value="1"/>
</dbReference>
<dbReference type="InterPro" id="IPR036397">
    <property type="entry name" value="RNaseH_sf"/>
</dbReference>
<gene>
    <name evidence="1" type="ORF">PARMNEM_LOCUS14302</name>
</gene>
<comment type="caution">
    <text evidence="1">The sequence shown here is derived from an EMBL/GenBank/DDBJ whole genome shotgun (WGS) entry which is preliminary data.</text>
</comment>